<accession>A0A915YLZ3</accession>
<dbReference type="AlphaFoldDB" id="A0A915YLZ3"/>
<gene>
    <name evidence="1" type="ORF">AsAng_0059970</name>
</gene>
<evidence type="ECO:0000313" key="1">
    <source>
        <dbReference type="EMBL" id="BDS15213.1"/>
    </source>
</evidence>
<protein>
    <submittedName>
        <fullName evidence="1">Uncharacterized protein</fullName>
    </submittedName>
</protein>
<name>A0A915YLZ3_9BACT</name>
<evidence type="ECO:0000313" key="2">
    <source>
        <dbReference type="Proteomes" id="UP001060919"/>
    </source>
</evidence>
<sequence>MLVAWRGGRGCHYGAELRPINKPKVQMKEEERLRIKKEIIRSSVLILLLIISKKNMELFELFVSFSNRNAPCSDEWQNYVD</sequence>
<organism evidence="1 2">
    <name type="scientific">Aureispira anguillae</name>
    <dbReference type="NCBI Taxonomy" id="2864201"/>
    <lineage>
        <taxon>Bacteria</taxon>
        <taxon>Pseudomonadati</taxon>
        <taxon>Bacteroidota</taxon>
        <taxon>Saprospiria</taxon>
        <taxon>Saprospirales</taxon>
        <taxon>Saprospiraceae</taxon>
        <taxon>Aureispira</taxon>
    </lineage>
</organism>
<dbReference type="EMBL" id="AP026867">
    <property type="protein sequence ID" value="BDS15213.1"/>
    <property type="molecule type" value="Genomic_DNA"/>
</dbReference>
<keyword evidence="2" id="KW-1185">Reference proteome</keyword>
<dbReference type="Proteomes" id="UP001060919">
    <property type="component" value="Chromosome"/>
</dbReference>
<dbReference type="KEGG" id="aup:AsAng_0059970"/>
<proteinExistence type="predicted"/>
<reference evidence="1" key="1">
    <citation type="submission" date="2022-09" db="EMBL/GenBank/DDBJ databases">
        <title>Aureispira anguillicida sp. nov., isolated from Leptocephalus of Japanese eel Anguilla japonica.</title>
        <authorList>
            <person name="Yuasa K."/>
            <person name="Mekata T."/>
            <person name="Ikunari K."/>
        </authorList>
    </citation>
    <scope>NUCLEOTIDE SEQUENCE</scope>
    <source>
        <strain evidence="1">EL160426</strain>
    </source>
</reference>